<dbReference type="SUPFAM" id="SSF53474">
    <property type="entry name" value="alpha/beta-Hydrolases"/>
    <property type="match status" value="1"/>
</dbReference>
<dbReference type="Pfam" id="PF00561">
    <property type="entry name" value="Abhydrolase_1"/>
    <property type="match status" value="1"/>
</dbReference>
<keyword evidence="2" id="KW-0378">Hydrolase</keyword>
<name>A0ABX9XM62_9PSED</name>
<organism evidence="2 3">
    <name type="scientific">Pseudomonas neustonica</name>
    <dbReference type="NCBI Taxonomy" id="2487346"/>
    <lineage>
        <taxon>Bacteria</taxon>
        <taxon>Pseudomonadati</taxon>
        <taxon>Pseudomonadota</taxon>
        <taxon>Gammaproteobacteria</taxon>
        <taxon>Pseudomonadales</taxon>
        <taxon>Pseudomonadaceae</taxon>
        <taxon>Pseudomonas</taxon>
    </lineage>
</organism>
<evidence type="ECO:0000313" key="2">
    <source>
        <dbReference type="EMBL" id="ROZ86312.1"/>
    </source>
</evidence>
<dbReference type="Gene3D" id="3.40.50.1820">
    <property type="entry name" value="alpha/beta hydrolase"/>
    <property type="match status" value="1"/>
</dbReference>
<sequence length="269" mass="29088">MPMIEINGVEIAYEDTGPRDAPAIVLAHSLFFDHRMFEHQVARFAEDYRVIAYDQRGHGFTPHPKNGEYGMDALTEDAAALIQRLELGPVHIVGNSMGGFVALRLGARYPALVRSVTTVGSSADKEHNIEQYRPLVEAMKEHGAAPVIEQLMYTMFGDTTLAAQSQASLRSTWRNRMAALARETGSAAEAVVERQSVVDELALIKVPVLAIAGDEDHAYGIDLSEQIAQGVDDGRCIVIKAAGHSASLEAPGPVNEALAAHFKRAEATS</sequence>
<protein>
    <submittedName>
        <fullName evidence="2">Alpha/beta fold hydrolase</fullName>
    </submittedName>
</protein>
<dbReference type="InterPro" id="IPR029058">
    <property type="entry name" value="AB_hydrolase_fold"/>
</dbReference>
<feature type="domain" description="AB hydrolase-1" evidence="1">
    <location>
        <begin position="22"/>
        <end position="251"/>
    </location>
</feature>
<comment type="caution">
    <text evidence="2">The sequence shown here is derived from an EMBL/GenBank/DDBJ whole genome shotgun (WGS) entry which is preliminary data.</text>
</comment>
<reference evidence="2 3" key="1">
    <citation type="submission" date="2018-11" db="EMBL/GenBank/DDBJ databases">
        <authorList>
            <person name="Jang G.I."/>
            <person name="Hwang C.Y."/>
        </authorList>
    </citation>
    <scope>NUCLEOTIDE SEQUENCE [LARGE SCALE GENOMIC DNA]</scope>
    <source>
        <strain evidence="2 3">SSM26</strain>
    </source>
</reference>
<dbReference type="InterPro" id="IPR000073">
    <property type="entry name" value="AB_hydrolase_1"/>
</dbReference>
<dbReference type="RefSeq" id="WP_123888740.1">
    <property type="nucleotide sequence ID" value="NZ_RKKU01000005.1"/>
</dbReference>
<dbReference type="PANTHER" id="PTHR43798">
    <property type="entry name" value="MONOACYLGLYCEROL LIPASE"/>
    <property type="match status" value="1"/>
</dbReference>
<dbReference type="EMBL" id="RKKU01000005">
    <property type="protein sequence ID" value="ROZ86312.1"/>
    <property type="molecule type" value="Genomic_DNA"/>
</dbReference>
<dbReference type="InterPro" id="IPR050266">
    <property type="entry name" value="AB_hydrolase_sf"/>
</dbReference>
<dbReference type="PRINTS" id="PR00111">
    <property type="entry name" value="ABHYDROLASE"/>
</dbReference>
<proteinExistence type="predicted"/>
<keyword evidence="3" id="KW-1185">Reference proteome</keyword>
<dbReference type="Proteomes" id="UP000275199">
    <property type="component" value="Unassembled WGS sequence"/>
</dbReference>
<dbReference type="GO" id="GO:0016787">
    <property type="term" value="F:hydrolase activity"/>
    <property type="evidence" value="ECO:0007669"/>
    <property type="project" value="UniProtKB-KW"/>
</dbReference>
<evidence type="ECO:0000259" key="1">
    <source>
        <dbReference type="Pfam" id="PF00561"/>
    </source>
</evidence>
<accession>A0ABX9XM62</accession>
<evidence type="ECO:0000313" key="3">
    <source>
        <dbReference type="Proteomes" id="UP000275199"/>
    </source>
</evidence>
<gene>
    <name evidence="2" type="ORF">EF096_06115</name>
</gene>